<evidence type="ECO:0000256" key="3">
    <source>
        <dbReference type="ARBA" id="ARBA00022448"/>
    </source>
</evidence>
<evidence type="ECO:0000313" key="10">
    <source>
        <dbReference type="Proteomes" id="UP000287447"/>
    </source>
</evidence>
<dbReference type="OrthoDB" id="9803444at2"/>
<feature type="transmembrane region" description="Helical" evidence="8">
    <location>
        <begin position="203"/>
        <end position="219"/>
    </location>
</feature>
<feature type="transmembrane region" description="Helical" evidence="8">
    <location>
        <begin position="178"/>
        <end position="196"/>
    </location>
</feature>
<dbReference type="EMBL" id="SADE01000004">
    <property type="protein sequence ID" value="RVU33680.1"/>
    <property type="molecule type" value="Genomic_DNA"/>
</dbReference>
<dbReference type="PANTHER" id="PTHR34979">
    <property type="entry name" value="INNER MEMBRANE PROTEIN YGAZ"/>
    <property type="match status" value="1"/>
</dbReference>
<dbReference type="PANTHER" id="PTHR34979:SF1">
    <property type="entry name" value="INNER MEMBRANE PROTEIN YGAZ"/>
    <property type="match status" value="1"/>
</dbReference>
<sequence length="248" mass="26396">MMTETDRQAPNTIRSGFWADAIRGLIDISPLMAGAAPFALLLGSLAVQKGLSPAEVTLMSFTVYAGSAQFIAIDIWQTPVPILAIVGTTLLVNLRHLLMGAALAPHLGGLSPMGRFLTVSIHSDETWAMALRRAQTHGSPGVTPGYIFGVFVLFYLQWPFWTCVGAISGGVVDDPAAFGFDFVFPAVFITLVIGFWRASRQTLVVLVSLGTALLAYHLIEGVWYIFLAGLAGTVTGGLLFKGEGVSHG</sequence>
<gene>
    <name evidence="9" type="ORF">EOI86_21240</name>
</gene>
<evidence type="ECO:0000256" key="1">
    <source>
        <dbReference type="ARBA" id="ARBA00004651"/>
    </source>
</evidence>
<dbReference type="AlphaFoldDB" id="A0A437QHA1"/>
<keyword evidence="6 8" id="KW-1133">Transmembrane helix</keyword>
<evidence type="ECO:0000256" key="5">
    <source>
        <dbReference type="ARBA" id="ARBA00022692"/>
    </source>
</evidence>
<feature type="transmembrane region" description="Helical" evidence="8">
    <location>
        <begin position="28"/>
        <end position="47"/>
    </location>
</feature>
<name>A0A437QHA1_9PROT</name>
<dbReference type="GO" id="GO:0005886">
    <property type="term" value="C:plasma membrane"/>
    <property type="evidence" value="ECO:0007669"/>
    <property type="project" value="UniProtKB-SubCell"/>
</dbReference>
<comment type="similarity">
    <text evidence="2">Belongs to the AzlC family.</text>
</comment>
<dbReference type="RefSeq" id="WP_127767710.1">
    <property type="nucleotide sequence ID" value="NZ_SADE01000004.1"/>
</dbReference>
<keyword evidence="3" id="KW-0813">Transport</keyword>
<proteinExistence type="inferred from homology"/>
<evidence type="ECO:0000256" key="2">
    <source>
        <dbReference type="ARBA" id="ARBA00010735"/>
    </source>
</evidence>
<dbReference type="GO" id="GO:1903785">
    <property type="term" value="P:L-valine transmembrane transport"/>
    <property type="evidence" value="ECO:0007669"/>
    <property type="project" value="TreeGrafter"/>
</dbReference>
<organism evidence="9 10">
    <name type="scientific">Hwanghaeella grinnelliae</name>
    <dbReference type="NCBI Taxonomy" id="2500179"/>
    <lineage>
        <taxon>Bacteria</taxon>
        <taxon>Pseudomonadati</taxon>
        <taxon>Pseudomonadota</taxon>
        <taxon>Alphaproteobacteria</taxon>
        <taxon>Rhodospirillales</taxon>
        <taxon>Rhodospirillaceae</taxon>
        <taxon>Hwanghaeella</taxon>
    </lineage>
</organism>
<dbReference type="Proteomes" id="UP000287447">
    <property type="component" value="Unassembled WGS sequence"/>
</dbReference>
<protein>
    <submittedName>
        <fullName evidence="9">Branched-chain amino acid ABC transporter permease</fullName>
    </submittedName>
</protein>
<accession>A0A437QHA1</accession>
<comment type="caution">
    <text evidence="9">The sequence shown here is derived from an EMBL/GenBank/DDBJ whole genome shotgun (WGS) entry which is preliminary data.</text>
</comment>
<evidence type="ECO:0000256" key="8">
    <source>
        <dbReference type="SAM" id="Phobius"/>
    </source>
</evidence>
<evidence type="ECO:0000256" key="4">
    <source>
        <dbReference type="ARBA" id="ARBA00022475"/>
    </source>
</evidence>
<feature type="transmembrane region" description="Helical" evidence="8">
    <location>
        <begin position="141"/>
        <end position="158"/>
    </location>
</feature>
<keyword evidence="10" id="KW-1185">Reference proteome</keyword>
<keyword evidence="7 8" id="KW-0472">Membrane</keyword>
<keyword evidence="4" id="KW-1003">Cell membrane</keyword>
<dbReference type="InterPro" id="IPR011606">
    <property type="entry name" value="Brnchd-chn_aa_trnsp_permease"/>
</dbReference>
<keyword evidence="5 8" id="KW-0812">Transmembrane</keyword>
<evidence type="ECO:0000256" key="7">
    <source>
        <dbReference type="ARBA" id="ARBA00023136"/>
    </source>
</evidence>
<evidence type="ECO:0000313" key="9">
    <source>
        <dbReference type="EMBL" id="RVU33680.1"/>
    </source>
</evidence>
<dbReference type="Pfam" id="PF03591">
    <property type="entry name" value="AzlC"/>
    <property type="match status" value="1"/>
</dbReference>
<comment type="subcellular location">
    <subcellularLocation>
        <location evidence="1">Cell membrane</location>
        <topology evidence="1">Multi-pass membrane protein</topology>
    </subcellularLocation>
</comment>
<evidence type="ECO:0000256" key="6">
    <source>
        <dbReference type="ARBA" id="ARBA00022989"/>
    </source>
</evidence>
<reference evidence="10" key="1">
    <citation type="submission" date="2019-01" db="EMBL/GenBank/DDBJ databases">
        <title>Gri0909 isolated from a small marine red alga.</title>
        <authorList>
            <person name="Kim J."/>
            <person name="Jeong S.E."/>
            <person name="Jeon C.O."/>
        </authorList>
    </citation>
    <scope>NUCLEOTIDE SEQUENCE [LARGE SCALE GENOMIC DNA]</scope>
    <source>
        <strain evidence="10">Gri0909</strain>
    </source>
</reference>